<sequence length="110" mass="11507">MAADIEVDVTAVKRLEAAATGVANALGALESRVVAAGDLPDGAFGHLPFASDMLRAKYAEQVADGTTLFRAGQDAFTRVGAALGSTAESYERNEQDIDSGFRTLREGMGR</sequence>
<proteinExistence type="predicted"/>
<protein>
    <recommendedName>
        <fullName evidence="3">Excreted virulence factor EspC, type VII ESX diderm</fullName>
    </recommendedName>
</protein>
<reference evidence="1 2" key="1">
    <citation type="submission" date="2016-06" db="EMBL/GenBank/DDBJ databases">
        <authorList>
            <person name="Kjaerup R.B."/>
            <person name="Dalgaard T.S."/>
            <person name="Juul-Madsen H.R."/>
        </authorList>
    </citation>
    <scope>NUCLEOTIDE SEQUENCE [LARGE SCALE GENOMIC DNA]</scope>
    <source>
        <strain evidence="1 2">DSM 43821</strain>
    </source>
</reference>
<dbReference type="AlphaFoldDB" id="A0A1C4Z028"/>
<accession>A0A1C4Z028</accession>
<evidence type="ECO:0000313" key="1">
    <source>
        <dbReference type="EMBL" id="SCF25941.1"/>
    </source>
</evidence>
<dbReference type="EMBL" id="LT607410">
    <property type="protein sequence ID" value="SCF25941.1"/>
    <property type="molecule type" value="Genomic_DNA"/>
</dbReference>
<organism evidence="1 2">
    <name type="scientific">Micromonospora purpureochromogenes</name>
    <dbReference type="NCBI Taxonomy" id="47872"/>
    <lineage>
        <taxon>Bacteria</taxon>
        <taxon>Bacillati</taxon>
        <taxon>Actinomycetota</taxon>
        <taxon>Actinomycetes</taxon>
        <taxon>Micromonosporales</taxon>
        <taxon>Micromonosporaceae</taxon>
        <taxon>Micromonospora</taxon>
    </lineage>
</organism>
<dbReference type="RefSeq" id="WP_157746021.1">
    <property type="nucleotide sequence ID" value="NZ_LT607410.1"/>
</dbReference>
<evidence type="ECO:0008006" key="3">
    <source>
        <dbReference type="Google" id="ProtNLM"/>
    </source>
</evidence>
<gene>
    <name evidence="1" type="ORF">GA0074696_3857</name>
</gene>
<dbReference type="Proteomes" id="UP000198228">
    <property type="component" value="Chromosome I"/>
</dbReference>
<evidence type="ECO:0000313" key="2">
    <source>
        <dbReference type="Proteomes" id="UP000198228"/>
    </source>
</evidence>
<name>A0A1C4Z028_9ACTN</name>